<dbReference type="SMART" id="SM00842">
    <property type="entry name" value="FtsA"/>
    <property type="match status" value="1"/>
</dbReference>
<dbReference type="RefSeq" id="WP_341468243.1">
    <property type="nucleotide sequence ID" value="NZ_CP128399.1"/>
</dbReference>
<evidence type="ECO:0000313" key="11">
    <source>
        <dbReference type="Proteomes" id="UP001431572"/>
    </source>
</evidence>
<dbReference type="InterPro" id="IPR043129">
    <property type="entry name" value="ATPase_NBD"/>
</dbReference>
<dbReference type="CDD" id="cd24048">
    <property type="entry name" value="ASKHA_NBD_FtsA"/>
    <property type="match status" value="1"/>
</dbReference>
<dbReference type="SUPFAM" id="SSF53067">
    <property type="entry name" value="Actin-like ATPase domain"/>
    <property type="match status" value="2"/>
</dbReference>
<keyword evidence="4 5" id="KW-0131">Cell cycle</keyword>
<comment type="subunit">
    <text evidence="5">Self-interacts. Interacts with FtsZ.</text>
</comment>
<gene>
    <name evidence="5 8" type="primary">ftsA</name>
    <name evidence="8" type="ORF">HXX08_01170</name>
    <name evidence="9" type="ORF">OZ401_002155</name>
</gene>
<reference evidence="9" key="2">
    <citation type="journal article" date="2024" name="Nature">
        <title>Anoxygenic phototroph of the Chloroflexota uses a type I reaction centre.</title>
        <authorList>
            <person name="Tsuji J.M."/>
            <person name="Shaw N.A."/>
            <person name="Nagashima S."/>
            <person name="Venkiteswaran J.J."/>
            <person name="Schiff S.L."/>
            <person name="Watanabe T."/>
            <person name="Fukui M."/>
            <person name="Hanada S."/>
            <person name="Tank M."/>
            <person name="Neufeld J.D."/>
        </authorList>
    </citation>
    <scope>NUCLEOTIDE SEQUENCE</scope>
    <source>
        <strain evidence="9">L227-S17</strain>
    </source>
</reference>
<dbReference type="InterPro" id="IPR050696">
    <property type="entry name" value="FtsA/MreB"/>
</dbReference>
<keyword evidence="11" id="KW-1185">Reference proteome</keyword>
<dbReference type="PANTHER" id="PTHR32432">
    <property type="entry name" value="CELL DIVISION PROTEIN FTSA-RELATED"/>
    <property type="match status" value="1"/>
</dbReference>
<feature type="domain" description="SHS2" evidence="7">
    <location>
        <begin position="9"/>
        <end position="197"/>
    </location>
</feature>
<comment type="subcellular location">
    <subcellularLocation>
        <location evidence="5">Cell membrane</location>
        <topology evidence="5">Peripheral membrane protein</topology>
        <orientation evidence="5">Cytoplasmic side</orientation>
    </subcellularLocation>
    <text evidence="5">Localizes to the Z ring in an FtsZ-dependent manner. Targeted to the membrane through a conserved C-terminal amphipathic helix.</text>
</comment>
<evidence type="ECO:0000256" key="1">
    <source>
        <dbReference type="ARBA" id="ARBA00022475"/>
    </source>
</evidence>
<dbReference type="EMBL" id="JACATZ010000001">
    <property type="protein sequence ID" value="NWJ44466.1"/>
    <property type="molecule type" value="Genomic_DNA"/>
</dbReference>
<name>A0A8T7M1C0_9CHLR</name>
<dbReference type="PANTHER" id="PTHR32432:SF4">
    <property type="entry name" value="CELL DIVISION PROTEIN FTSA"/>
    <property type="match status" value="1"/>
</dbReference>
<dbReference type="InterPro" id="IPR020823">
    <property type="entry name" value="Cell_div_FtsA"/>
</dbReference>
<sequence length="446" mass="47531">MAVNREKPLVGIDIGTSKISCIIGQVTKDGHIDITGYGVSPSKGLAKGVVVNIEETSQSIASAVEKAERLAGIKVGAANVGVTGSHVSSINSRGVVAVSKFDREIGHEDVARVMDSARAVAIPPQREVLHVIPRTYVIDGQDGVRDPIGMSGYRLEVETHIVTGAVSILNNLYKAVQRVGIEVEELVLESLAASEAVLGEAEKRLGVVLVDIGSGTTDIAIYIDGTIWHTAVLPIGGNHITNDIAIVLRTPLETAERLKTKYGDASVIGSMKGYYGGYYGHDNWKLRKVDENPKVDEQPDEMIEVEAFEIGSKQRVSRKTLNEVIYARARQLFEMVQGEIKKSGYDAMIPAGIVLTGGSASLTGITDAAAHILRMPVRVGVPRGMSGMGGDALNNPAYSAGVGLVLWGLKKMNGEDILQEPRRASSGGGGVGRKFSGWLRNFLPSQ</sequence>
<dbReference type="NCBIfam" id="TIGR01174">
    <property type="entry name" value="ftsA"/>
    <property type="match status" value="1"/>
</dbReference>
<dbReference type="AlphaFoldDB" id="A0A8T7M1C0"/>
<dbReference type="Gene3D" id="3.30.1490.110">
    <property type="match status" value="1"/>
</dbReference>
<dbReference type="GO" id="GO:0043093">
    <property type="term" value="P:FtsZ-dependent cytokinesis"/>
    <property type="evidence" value="ECO:0007669"/>
    <property type="project" value="UniProtKB-UniRule"/>
</dbReference>
<dbReference type="EMBL" id="CP128399">
    <property type="protein sequence ID" value="WJW66359.1"/>
    <property type="molecule type" value="Genomic_DNA"/>
</dbReference>
<dbReference type="Pfam" id="PF14450">
    <property type="entry name" value="FtsA"/>
    <property type="match status" value="2"/>
</dbReference>
<proteinExistence type="inferred from homology"/>
<keyword evidence="1 5" id="KW-1003">Cell membrane</keyword>
<dbReference type="GO" id="GO:0009898">
    <property type="term" value="C:cytoplasmic side of plasma membrane"/>
    <property type="evidence" value="ECO:0007669"/>
    <property type="project" value="UniProtKB-UniRule"/>
</dbReference>
<keyword evidence="2 5" id="KW-0132">Cell division</keyword>
<organism evidence="8 10">
    <name type="scientific">Candidatus Chlorohelix allophototropha</name>
    <dbReference type="NCBI Taxonomy" id="3003348"/>
    <lineage>
        <taxon>Bacteria</taxon>
        <taxon>Bacillati</taxon>
        <taxon>Chloroflexota</taxon>
        <taxon>Chloroflexia</taxon>
        <taxon>Candidatus Chloroheliales</taxon>
        <taxon>Candidatus Chloroheliaceae</taxon>
        <taxon>Candidatus Chlorohelix</taxon>
    </lineage>
</organism>
<evidence type="ECO:0000256" key="5">
    <source>
        <dbReference type="HAMAP-Rule" id="MF_02033"/>
    </source>
</evidence>
<comment type="similarity">
    <text evidence="5 6">Belongs to the FtsA/MreB family.</text>
</comment>
<dbReference type="Proteomes" id="UP000521676">
    <property type="component" value="Unassembled WGS sequence"/>
</dbReference>
<protein>
    <recommendedName>
        <fullName evidence="5 6">Cell division protein FtsA</fullName>
    </recommendedName>
</protein>
<evidence type="ECO:0000259" key="7">
    <source>
        <dbReference type="SMART" id="SM00842"/>
    </source>
</evidence>
<evidence type="ECO:0000256" key="3">
    <source>
        <dbReference type="ARBA" id="ARBA00023136"/>
    </source>
</evidence>
<evidence type="ECO:0000256" key="2">
    <source>
        <dbReference type="ARBA" id="ARBA00022618"/>
    </source>
</evidence>
<accession>A0A8T7M1C0</accession>
<comment type="function">
    <text evidence="5 6">Cell division protein that is involved in the assembly of the Z ring. May serve as a membrane anchor for the Z ring.</text>
</comment>
<evidence type="ECO:0000313" key="9">
    <source>
        <dbReference type="EMBL" id="WJW66359.1"/>
    </source>
</evidence>
<evidence type="ECO:0000313" key="8">
    <source>
        <dbReference type="EMBL" id="NWJ44466.1"/>
    </source>
</evidence>
<dbReference type="Proteomes" id="UP001431572">
    <property type="component" value="Chromosome 1"/>
</dbReference>
<dbReference type="GO" id="GO:0032153">
    <property type="term" value="C:cell division site"/>
    <property type="evidence" value="ECO:0007669"/>
    <property type="project" value="UniProtKB-UniRule"/>
</dbReference>
<dbReference type="HAMAP" id="MF_02033">
    <property type="entry name" value="FtsA"/>
    <property type="match status" value="1"/>
</dbReference>
<dbReference type="Pfam" id="PF02491">
    <property type="entry name" value="SHS2_FTSA"/>
    <property type="match status" value="1"/>
</dbReference>
<dbReference type="PIRSF" id="PIRSF003101">
    <property type="entry name" value="FtsA"/>
    <property type="match status" value="1"/>
</dbReference>
<dbReference type="InterPro" id="IPR003494">
    <property type="entry name" value="SHS2_FtsA"/>
</dbReference>
<dbReference type="Gene3D" id="3.30.420.40">
    <property type="match status" value="2"/>
</dbReference>
<reference evidence="8 10" key="1">
    <citation type="submission" date="2020-06" db="EMBL/GenBank/DDBJ databases">
        <title>Anoxygenic phototrophic Chloroflexota member uses a Type I reaction center.</title>
        <authorList>
            <person name="Tsuji J.M."/>
            <person name="Shaw N.A."/>
            <person name="Nagashima S."/>
            <person name="Venkiteswaran J."/>
            <person name="Schiff S.L."/>
            <person name="Hanada S."/>
            <person name="Tank M."/>
            <person name="Neufeld J.D."/>
        </authorList>
    </citation>
    <scope>NUCLEOTIDE SEQUENCE [LARGE SCALE GENOMIC DNA]</scope>
    <source>
        <strain evidence="8">L227-S17</strain>
    </source>
</reference>
<keyword evidence="3 5" id="KW-0472">Membrane</keyword>
<evidence type="ECO:0000256" key="4">
    <source>
        <dbReference type="ARBA" id="ARBA00023306"/>
    </source>
</evidence>
<evidence type="ECO:0000313" key="10">
    <source>
        <dbReference type="Proteomes" id="UP000521676"/>
    </source>
</evidence>
<evidence type="ECO:0000256" key="6">
    <source>
        <dbReference type="PIRNR" id="PIRNR003101"/>
    </source>
</evidence>